<protein>
    <recommendedName>
        <fullName evidence="2">Autophagy-related protein 14</fullName>
    </recommendedName>
</protein>
<dbReference type="Proteomes" id="UP000777438">
    <property type="component" value="Unassembled WGS sequence"/>
</dbReference>
<gene>
    <name evidence="6" type="ORF">B0T10DRAFT_600668</name>
</gene>
<evidence type="ECO:0000256" key="4">
    <source>
        <dbReference type="SAM" id="Coils"/>
    </source>
</evidence>
<dbReference type="GO" id="GO:0000323">
    <property type="term" value="C:lytic vacuole"/>
    <property type="evidence" value="ECO:0007669"/>
    <property type="project" value="TreeGrafter"/>
</dbReference>
<feature type="region of interest" description="Disordered" evidence="5">
    <location>
        <begin position="429"/>
        <end position="466"/>
    </location>
</feature>
<dbReference type="GO" id="GO:0005768">
    <property type="term" value="C:endosome"/>
    <property type="evidence" value="ECO:0007669"/>
    <property type="project" value="TreeGrafter"/>
</dbReference>
<dbReference type="GO" id="GO:0035493">
    <property type="term" value="P:SNARE complex assembly"/>
    <property type="evidence" value="ECO:0007669"/>
    <property type="project" value="TreeGrafter"/>
</dbReference>
<feature type="compositionally biased region" description="Basic and acidic residues" evidence="5">
    <location>
        <begin position="429"/>
        <end position="447"/>
    </location>
</feature>
<evidence type="ECO:0000256" key="1">
    <source>
        <dbReference type="ARBA" id="ARBA00009574"/>
    </source>
</evidence>
<keyword evidence="3 4" id="KW-0175">Coiled coil</keyword>
<evidence type="ECO:0000256" key="5">
    <source>
        <dbReference type="SAM" id="MobiDB-lite"/>
    </source>
</evidence>
<comment type="caution">
    <text evidence="6">The sequence shown here is derived from an EMBL/GenBank/DDBJ whole genome shotgun (WGS) entry which is preliminary data.</text>
</comment>
<reference evidence="6 7" key="1">
    <citation type="journal article" date="2021" name="Nat. Commun.">
        <title>Genetic determinants of endophytism in the Arabidopsis root mycobiome.</title>
        <authorList>
            <person name="Mesny F."/>
            <person name="Miyauchi S."/>
            <person name="Thiergart T."/>
            <person name="Pickel B."/>
            <person name="Atanasova L."/>
            <person name="Karlsson M."/>
            <person name="Huettel B."/>
            <person name="Barry K.W."/>
            <person name="Haridas S."/>
            <person name="Chen C."/>
            <person name="Bauer D."/>
            <person name="Andreopoulos W."/>
            <person name="Pangilinan J."/>
            <person name="LaButti K."/>
            <person name="Riley R."/>
            <person name="Lipzen A."/>
            <person name="Clum A."/>
            <person name="Drula E."/>
            <person name="Henrissat B."/>
            <person name="Kohler A."/>
            <person name="Grigoriev I.V."/>
            <person name="Martin F.M."/>
            <person name="Hacquard S."/>
        </authorList>
    </citation>
    <scope>NUCLEOTIDE SEQUENCE [LARGE SCALE GENOMIC DNA]</scope>
    <source>
        <strain evidence="6 7">MPI-CAGE-CH-0241</strain>
    </source>
</reference>
<dbReference type="PANTHER" id="PTHR15157:SF13">
    <property type="entry name" value="AUTOPHAGY-RELATED PROTEIN 14"/>
    <property type="match status" value="1"/>
</dbReference>
<feature type="coiled-coil region" evidence="4">
    <location>
        <begin position="77"/>
        <end position="108"/>
    </location>
</feature>
<dbReference type="InterPro" id="IPR018791">
    <property type="entry name" value="UV_resistance/autophagy_Atg14"/>
</dbReference>
<evidence type="ECO:0000313" key="7">
    <source>
        <dbReference type="Proteomes" id="UP000777438"/>
    </source>
</evidence>
<dbReference type="GO" id="GO:0032991">
    <property type="term" value="C:protein-containing complex"/>
    <property type="evidence" value="ECO:0007669"/>
    <property type="project" value="UniProtKB-ARBA"/>
</dbReference>
<sequence length="466" mass="52310">MECDICDRNHDAQRLPFLCAVDARNQIYEGRIKGLRLLLENEALQKEINDLLADTTIPSLDGKNSLQAQQRIAEDRTTQVLAAADKLRNEIKAAREEIKARKADISRRRSDIAAVSHGLIEKRVKQHKDVDKSINMFNYRWSKTAEDTSSTRAFLCMEAARLYGLKRTKRVTGRYDYSLGGHPVIDLASMNSLSPELISTSLAHISHILMLSSHYLSIRLPAAITLPHRDYPQPTIFNLNNSYKQGEPAFPSPGISTPPSEARLFSSHYVSRPRPLFVDKPLPQLAKEDPATFSYFIEGVTLLAYDIAWLCSTQGVPIGDKTYFEDVCNMGRNLYSLLITQQTNSGSMFPVPSAPQNTNEDAGDKTGHANWMGRFSHGATYYFLCGAEGSEFTKNFKLPSPMKLADKLKKKLVTEAPIPDWEMLDDDAWKVEEDPNKENNATKDVLSEGKSSPHRGSSGWMKVKNR</sequence>
<keyword evidence="7" id="KW-1185">Reference proteome</keyword>
<dbReference type="EMBL" id="JAGPYM010000001">
    <property type="protein sequence ID" value="KAH6900380.1"/>
    <property type="molecule type" value="Genomic_DNA"/>
</dbReference>
<comment type="similarity">
    <text evidence="1">Belongs to the ATG14 family.</text>
</comment>
<accession>A0A9P9AX30</accession>
<evidence type="ECO:0000256" key="2">
    <source>
        <dbReference type="ARBA" id="ARBA00013807"/>
    </source>
</evidence>
<name>A0A9P9AX30_9HYPO</name>
<evidence type="ECO:0000313" key="6">
    <source>
        <dbReference type="EMBL" id="KAH6900380.1"/>
    </source>
</evidence>
<dbReference type="AlphaFoldDB" id="A0A9P9AX30"/>
<dbReference type="OrthoDB" id="16772at2759"/>
<dbReference type="GO" id="GO:0000149">
    <property type="term" value="F:SNARE binding"/>
    <property type="evidence" value="ECO:0007669"/>
    <property type="project" value="TreeGrafter"/>
</dbReference>
<organism evidence="6 7">
    <name type="scientific">Thelonectria olida</name>
    <dbReference type="NCBI Taxonomy" id="1576542"/>
    <lineage>
        <taxon>Eukaryota</taxon>
        <taxon>Fungi</taxon>
        <taxon>Dikarya</taxon>
        <taxon>Ascomycota</taxon>
        <taxon>Pezizomycotina</taxon>
        <taxon>Sordariomycetes</taxon>
        <taxon>Hypocreomycetidae</taxon>
        <taxon>Hypocreales</taxon>
        <taxon>Nectriaceae</taxon>
        <taxon>Thelonectria</taxon>
    </lineage>
</organism>
<dbReference type="Pfam" id="PF10186">
    <property type="entry name" value="ATG14"/>
    <property type="match status" value="1"/>
</dbReference>
<proteinExistence type="inferred from homology"/>
<evidence type="ECO:0000256" key="3">
    <source>
        <dbReference type="ARBA" id="ARBA00023054"/>
    </source>
</evidence>
<dbReference type="PANTHER" id="PTHR15157">
    <property type="entry name" value="UV RADIATION RESISTANCE-ASSOCIATED GENE PROTEIN"/>
    <property type="match status" value="1"/>
</dbReference>